<name>A0A076YPI7_9CAUD</name>
<dbReference type="KEGG" id="vg:22113652"/>
<reference evidence="2 3" key="1">
    <citation type="submission" date="2014-07" db="EMBL/GenBank/DDBJ databases">
        <title>Complete Genome of Citrobacter freundii Myophage Miller.</title>
        <authorList>
            <person name="Hwang K."/>
            <person name="Luna A.J."/>
            <person name="Hernandez A.C."/>
            <person name="Everett G.F.K."/>
        </authorList>
    </citation>
    <scope>NUCLEOTIDE SEQUENCE [LARGE SCALE GENOMIC DNA]</scope>
</reference>
<evidence type="ECO:0000313" key="3">
    <source>
        <dbReference type="Proteomes" id="UP000201263"/>
    </source>
</evidence>
<evidence type="ECO:0000313" key="2">
    <source>
        <dbReference type="EMBL" id="AIK68116.1"/>
    </source>
</evidence>
<sequence>MKIVDFNTLSDMGLIWKINKEILHPLGLALTRNPENGLSVGAIVSDDGVWEYSDTSDFQNIAKLNKVYAMQAEGKLLDFLLQHVKD</sequence>
<proteinExistence type="predicted"/>
<keyword evidence="3" id="KW-1185">Reference proteome</keyword>
<evidence type="ECO:0000259" key="1">
    <source>
        <dbReference type="Pfam" id="PF24187"/>
    </source>
</evidence>
<dbReference type="RefSeq" id="YP_009097782.1">
    <property type="nucleotide sequence ID" value="NC_025414.1"/>
</dbReference>
<gene>
    <name evidence="2" type="ORF">CPTMiller_00180</name>
</gene>
<dbReference type="EMBL" id="KM236237">
    <property type="protein sequence ID" value="AIK68116.1"/>
    <property type="molecule type" value="Genomic_DNA"/>
</dbReference>
<accession>A0A076YPI7</accession>
<organism evidence="2 3">
    <name type="scientific">Citrobacter phage Miller</name>
    <dbReference type="NCBI Taxonomy" id="1527524"/>
    <lineage>
        <taxon>Viruses</taxon>
        <taxon>Duplodnaviria</taxon>
        <taxon>Heunggongvirae</taxon>
        <taxon>Uroviricota</taxon>
        <taxon>Caudoviricetes</taxon>
        <taxon>Pantevenvirales</taxon>
        <taxon>Straboviridae</taxon>
        <taxon>Pseudotevenvirus</taxon>
        <taxon>Pseudotevenvirus miller</taxon>
    </lineage>
</organism>
<dbReference type="InterPro" id="IPR055838">
    <property type="entry name" value="DUF7415"/>
</dbReference>
<dbReference type="GeneID" id="22113652"/>
<protein>
    <recommendedName>
        <fullName evidence="1">DUF7415 domain-containing protein</fullName>
    </recommendedName>
</protein>
<dbReference type="Pfam" id="PF24187">
    <property type="entry name" value="DUF7415"/>
    <property type="match status" value="1"/>
</dbReference>
<feature type="domain" description="DUF7415" evidence="1">
    <location>
        <begin position="3"/>
        <end position="46"/>
    </location>
</feature>
<dbReference type="Proteomes" id="UP000201263">
    <property type="component" value="Segment"/>
</dbReference>